<dbReference type="HAMAP" id="MF_00095">
    <property type="entry name" value="SfsA"/>
    <property type="match status" value="1"/>
</dbReference>
<dbReference type="PANTHER" id="PTHR30545">
    <property type="entry name" value="SUGAR FERMENTATION STIMULATION PROTEIN A"/>
    <property type="match status" value="1"/>
</dbReference>
<evidence type="ECO:0000256" key="1">
    <source>
        <dbReference type="HAMAP-Rule" id="MF_00095"/>
    </source>
</evidence>
<dbReference type="Proteomes" id="UP000077245">
    <property type="component" value="Unassembled WGS sequence"/>
</dbReference>
<dbReference type="STRING" id="49547.MBCUR_07810"/>
<dbReference type="InterPro" id="IPR041465">
    <property type="entry name" value="SfsA_N"/>
</dbReference>
<reference evidence="4 5" key="1">
    <citation type="submission" date="2016-04" db="EMBL/GenBank/DDBJ databases">
        <title>Genome sequence of Methanobrevibacter curvatus DSM 11111.</title>
        <authorList>
            <person name="Poehlein A."/>
            <person name="Seedorf H."/>
            <person name="Daniel R."/>
        </authorList>
    </citation>
    <scope>NUCLEOTIDE SEQUENCE [LARGE SCALE GENOMIC DNA]</scope>
    <source>
        <strain evidence="4 5">DSM 11111</strain>
    </source>
</reference>
<dbReference type="Gene3D" id="3.40.1350.60">
    <property type="match status" value="1"/>
</dbReference>
<dbReference type="PANTHER" id="PTHR30545:SF2">
    <property type="entry name" value="SUGAR FERMENTATION STIMULATION PROTEIN A"/>
    <property type="match status" value="1"/>
</dbReference>
<protein>
    <recommendedName>
        <fullName evidence="1">Sugar fermentation stimulation protein homolog</fullName>
    </recommendedName>
</protein>
<dbReference type="InterPro" id="IPR005224">
    <property type="entry name" value="SfsA"/>
</dbReference>
<dbReference type="RefSeq" id="WP_067090476.1">
    <property type="nucleotide sequence ID" value="NZ_LWMV01000156.1"/>
</dbReference>
<evidence type="ECO:0000259" key="2">
    <source>
        <dbReference type="Pfam" id="PF03749"/>
    </source>
</evidence>
<proteinExistence type="inferred from homology"/>
<evidence type="ECO:0000259" key="3">
    <source>
        <dbReference type="Pfam" id="PF17746"/>
    </source>
</evidence>
<organism evidence="4 5">
    <name type="scientific">Methanobrevibacter curvatus</name>
    <dbReference type="NCBI Taxonomy" id="49547"/>
    <lineage>
        <taxon>Archaea</taxon>
        <taxon>Methanobacteriati</taxon>
        <taxon>Methanobacteriota</taxon>
        <taxon>Methanomada group</taxon>
        <taxon>Methanobacteria</taxon>
        <taxon>Methanobacteriales</taxon>
        <taxon>Methanobacteriaceae</taxon>
        <taxon>Methanobrevibacter</taxon>
    </lineage>
</organism>
<dbReference type="Pfam" id="PF17746">
    <property type="entry name" value="SfsA_N"/>
    <property type="match status" value="1"/>
</dbReference>
<sequence length="233" mass="26964">MTKYIKAKFKECPNRFIAKVEIDGKEEIAHVPNTGRCKELLTPNTIVYLLPSDNPNRKTKYSLHFVENRGYLVSIYSSQANEIVYEAIKAKKIKELNGYNNIKKEKTVGNSRIDLFLEDEKKKHPDCYIEVKGVTLVKDKTAIFPDAPTERGKKHLEELIELKRQGFRAIVFFLIQHPLGNSFKPNWETDLNFSKMLQIAEKEGVEILVYKTINSLDKIEIDENSVEYDLSNH</sequence>
<dbReference type="NCBIfam" id="TIGR00230">
    <property type="entry name" value="sfsA"/>
    <property type="match status" value="1"/>
</dbReference>
<dbReference type="Gene3D" id="2.40.50.580">
    <property type="match status" value="1"/>
</dbReference>
<keyword evidence="5" id="KW-1185">Reference proteome</keyword>
<evidence type="ECO:0000313" key="5">
    <source>
        <dbReference type="Proteomes" id="UP000077245"/>
    </source>
</evidence>
<dbReference type="CDD" id="cd22359">
    <property type="entry name" value="SfsA-like_bacterial"/>
    <property type="match status" value="1"/>
</dbReference>
<feature type="domain" description="SfsA N-terminal OB" evidence="3">
    <location>
        <begin position="13"/>
        <end position="75"/>
    </location>
</feature>
<dbReference type="OrthoDB" id="34139at2157"/>
<accession>A0A166BAT3</accession>
<dbReference type="GO" id="GO:0003677">
    <property type="term" value="F:DNA binding"/>
    <property type="evidence" value="ECO:0007669"/>
    <property type="project" value="InterPro"/>
</dbReference>
<comment type="similarity">
    <text evidence="1">Belongs to the SfsA family.</text>
</comment>
<gene>
    <name evidence="1 4" type="primary">sfsA</name>
    <name evidence="4" type="ORF">MBCUR_07810</name>
</gene>
<feature type="domain" description="Sugar fermentation stimulation protein C-terminal" evidence="2">
    <location>
        <begin position="80"/>
        <end position="212"/>
    </location>
</feature>
<dbReference type="Pfam" id="PF03749">
    <property type="entry name" value="SfsA"/>
    <property type="match status" value="1"/>
</dbReference>
<evidence type="ECO:0000313" key="4">
    <source>
        <dbReference type="EMBL" id="KZX13093.1"/>
    </source>
</evidence>
<dbReference type="PATRIC" id="fig|49547.3.peg.846"/>
<comment type="caution">
    <text evidence="4">The sequence shown here is derived from an EMBL/GenBank/DDBJ whole genome shotgun (WGS) entry which is preliminary data.</text>
</comment>
<dbReference type="AlphaFoldDB" id="A0A166BAT3"/>
<dbReference type="EMBL" id="LWMV01000156">
    <property type="protein sequence ID" value="KZX13093.1"/>
    <property type="molecule type" value="Genomic_DNA"/>
</dbReference>
<name>A0A166BAT3_9EURY</name>
<dbReference type="InterPro" id="IPR040452">
    <property type="entry name" value="SfsA_C"/>
</dbReference>